<dbReference type="CDD" id="cd00798">
    <property type="entry name" value="INT_XerDC_C"/>
    <property type="match status" value="1"/>
</dbReference>
<keyword evidence="14" id="KW-1185">Reference proteome</keyword>
<evidence type="ECO:0000256" key="10">
    <source>
        <dbReference type="SAM" id="MobiDB-lite"/>
    </source>
</evidence>
<evidence type="ECO:0000256" key="4">
    <source>
        <dbReference type="ARBA" id="ARBA00022829"/>
    </source>
</evidence>
<comment type="subcellular location">
    <subcellularLocation>
        <location evidence="1 9">Cytoplasm</location>
    </subcellularLocation>
</comment>
<evidence type="ECO:0000313" key="13">
    <source>
        <dbReference type="EMBL" id="MEJ4100375.1"/>
    </source>
</evidence>
<keyword evidence="5 9" id="KW-0229">DNA integration</keyword>
<evidence type="ECO:0000256" key="2">
    <source>
        <dbReference type="ARBA" id="ARBA00022490"/>
    </source>
</evidence>
<sequence>MSEAAATQVGEAVEDFADYQHFVLGRAEATIRAYRTDLADLAERVPVFAELDLNSLRMWLGAAVERGLSRSTIARRTAAARAFCRWAFDQGYLSSDVSVRLKTPKIHRALPKVLSQEQARALIEGPGPDASAREQPSARPEAVGAASPAPLGAGGAPAEPDGAGARAGAGMSAGRTVGAGSVGEERTPEALRNRAMVELLYATGIRVSELCGLDLGDLDMRGCTVRVVGKGNKERVAPFGQPAREALARWLEEGRPELVRKATPAQAGSGRDAVFLGSRGGRINPRQVRRIVEVAARGIEAEGLSPHGLRHSAATHLLEGGADLREVQELLGHSSMQTTQIYTHVSASRLRKVYEQAHPRA</sequence>
<dbReference type="InterPro" id="IPR044068">
    <property type="entry name" value="CB"/>
</dbReference>
<organism evidence="13 14">
    <name type="scientific">Corynebacterium mastitidis</name>
    <dbReference type="NCBI Taxonomy" id="161890"/>
    <lineage>
        <taxon>Bacteria</taxon>
        <taxon>Bacillati</taxon>
        <taxon>Actinomycetota</taxon>
        <taxon>Actinomycetes</taxon>
        <taxon>Mycobacteriales</taxon>
        <taxon>Corynebacteriaceae</taxon>
        <taxon>Corynebacterium</taxon>
    </lineage>
</organism>
<dbReference type="InterPro" id="IPR050090">
    <property type="entry name" value="Tyrosine_recombinase_XerCD"/>
</dbReference>
<feature type="active site" evidence="9">
    <location>
        <position position="206"/>
    </location>
</feature>
<comment type="subunit">
    <text evidence="9">Forms a cyclic heterotetrameric complex composed of two molecules of XerC and two molecules of XerD.</text>
</comment>
<protein>
    <recommendedName>
        <fullName evidence="9">Tyrosine recombinase XerC</fullName>
    </recommendedName>
</protein>
<keyword evidence="4 9" id="KW-0159">Chromosome partition</keyword>
<feature type="active site" description="O-(3'-phospho-DNA)-tyrosine intermediate" evidence="9">
    <location>
        <position position="342"/>
    </location>
</feature>
<dbReference type="PROSITE" id="PS51898">
    <property type="entry name" value="TYR_RECOMBINASE"/>
    <property type="match status" value="1"/>
</dbReference>
<proteinExistence type="inferred from homology"/>
<dbReference type="HAMAP" id="MF_01808">
    <property type="entry name" value="Recomb_XerC_XerD"/>
    <property type="match status" value="1"/>
</dbReference>
<evidence type="ECO:0000256" key="8">
    <source>
        <dbReference type="ARBA" id="ARBA00023306"/>
    </source>
</evidence>
<dbReference type="InterPro" id="IPR023009">
    <property type="entry name" value="Tyrosine_recombinase_XerC/XerD"/>
</dbReference>
<dbReference type="PANTHER" id="PTHR30349:SF77">
    <property type="entry name" value="TYROSINE RECOMBINASE XERC"/>
    <property type="match status" value="1"/>
</dbReference>
<dbReference type="InterPro" id="IPR010998">
    <property type="entry name" value="Integrase_recombinase_N"/>
</dbReference>
<feature type="domain" description="Core-binding (CB)" evidence="12">
    <location>
        <begin position="7"/>
        <end position="88"/>
    </location>
</feature>
<dbReference type="InterPro" id="IPR002104">
    <property type="entry name" value="Integrase_catalytic"/>
</dbReference>
<dbReference type="PROSITE" id="PS51900">
    <property type="entry name" value="CB"/>
    <property type="match status" value="1"/>
</dbReference>
<accession>A0ABU8NZX6</accession>
<keyword evidence="2 9" id="KW-0963">Cytoplasm</keyword>
<evidence type="ECO:0000256" key="1">
    <source>
        <dbReference type="ARBA" id="ARBA00004496"/>
    </source>
</evidence>
<feature type="active site" evidence="9">
    <location>
        <position position="230"/>
    </location>
</feature>
<evidence type="ECO:0000256" key="6">
    <source>
        <dbReference type="ARBA" id="ARBA00023125"/>
    </source>
</evidence>
<keyword evidence="8 9" id="KW-0131">Cell cycle</keyword>
<gene>
    <name evidence="9" type="primary">xerC</name>
    <name evidence="13" type="ORF">V5S96_08415</name>
</gene>
<feature type="active site" evidence="9">
    <location>
        <position position="310"/>
    </location>
</feature>
<dbReference type="Gene3D" id="1.10.443.10">
    <property type="entry name" value="Intergrase catalytic core"/>
    <property type="match status" value="1"/>
</dbReference>
<feature type="region of interest" description="Disordered" evidence="10">
    <location>
        <begin position="125"/>
        <end position="186"/>
    </location>
</feature>
<dbReference type="Gene3D" id="1.10.150.130">
    <property type="match status" value="1"/>
</dbReference>
<dbReference type="Proteomes" id="UP001359781">
    <property type="component" value="Unassembled WGS sequence"/>
</dbReference>
<dbReference type="SUPFAM" id="SSF47823">
    <property type="entry name" value="lambda integrase-like, N-terminal domain"/>
    <property type="match status" value="1"/>
</dbReference>
<comment type="caution">
    <text evidence="13">The sequence shown here is derived from an EMBL/GenBank/DDBJ whole genome shotgun (WGS) entry which is preliminary data.</text>
</comment>
<dbReference type="InterPro" id="IPR011010">
    <property type="entry name" value="DNA_brk_join_enz"/>
</dbReference>
<evidence type="ECO:0000256" key="5">
    <source>
        <dbReference type="ARBA" id="ARBA00022908"/>
    </source>
</evidence>
<feature type="domain" description="Tyr recombinase" evidence="11">
    <location>
        <begin position="109"/>
        <end position="355"/>
    </location>
</feature>
<evidence type="ECO:0000313" key="14">
    <source>
        <dbReference type="Proteomes" id="UP001359781"/>
    </source>
</evidence>
<dbReference type="InterPro" id="IPR004107">
    <property type="entry name" value="Integrase_SAM-like_N"/>
</dbReference>
<dbReference type="SUPFAM" id="SSF56349">
    <property type="entry name" value="DNA breaking-rejoining enzymes"/>
    <property type="match status" value="1"/>
</dbReference>
<evidence type="ECO:0000259" key="12">
    <source>
        <dbReference type="PROSITE" id="PS51900"/>
    </source>
</evidence>
<evidence type="ECO:0000256" key="7">
    <source>
        <dbReference type="ARBA" id="ARBA00023172"/>
    </source>
</evidence>
<dbReference type="RefSeq" id="WP_337890708.1">
    <property type="nucleotide sequence ID" value="NZ_JBAHVI010000008.1"/>
</dbReference>
<dbReference type="EMBL" id="JBAHVJ010000008">
    <property type="protein sequence ID" value="MEJ4100375.1"/>
    <property type="molecule type" value="Genomic_DNA"/>
</dbReference>
<feature type="active site" evidence="9">
    <location>
        <position position="307"/>
    </location>
</feature>
<keyword evidence="6 9" id="KW-0238">DNA-binding</keyword>
<comment type="function">
    <text evidence="9">Site-specific tyrosine recombinase, which acts by catalyzing the cutting and rejoining of the recombining DNA molecules. The XerC-XerD complex is essential to convert dimers of the bacterial chromosome into monomers to permit their segregation at cell division. It also contributes to the segregational stability of plasmids.</text>
</comment>
<name>A0ABU8NZX6_9CORY</name>
<reference evidence="13 14" key="1">
    <citation type="submission" date="2024-02" db="EMBL/GenBank/DDBJ databases">
        <title>Whole genome sequencing and characterization of Corynebacterium isolated from the ocular surface of dry eye disease sufferers.</title>
        <authorList>
            <person name="Naqvi M."/>
        </authorList>
    </citation>
    <scope>NUCLEOTIDE SEQUENCE [LARGE SCALE GENOMIC DNA]</scope>
    <source>
        <strain evidence="13 14">PCRF</strain>
    </source>
</reference>
<dbReference type="Pfam" id="PF00589">
    <property type="entry name" value="Phage_integrase"/>
    <property type="match status" value="1"/>
</dbReference>
<dbReference type="Pfam" id="PF02899">
    <property type="entry name" value="Phage_int_SAM_1"/>
    <property type="match status" value="1"/>
</dbReference>
<evidence type="ECO:0000259" key="11">
    <source>
        <dbReference type="PROSITE" id="PS51898"/>
    </source>
</evidence>
<dbReference type="PANTHER" id="PTHR30349">
    <property type="entry name" value="PHAGE INTEGRASE-RELATED"/>
    <property type="match status" value="1"/>
</dbReference>
<feature type="active site" evidence="9">
    <location>
        <position position="333"/>
    </location>
</feature>
<evidence type="ECO:0000256" key="3">
    <source>
        <dbReference type="ARBA" id="ARBA00022618"/>
    </source>
</evidence>
<keyword evidence="7 9" id="KW-0233">DNA recombination</keyword>
<dbReference type="InterPro" id="IPR013762">
    <property type="entry name" value="Integrase-like_cat_sf"/>
</dbReference>
<comment type="similarity">
    <text evidence="9">Belongs to the 'phage' integrase family. XerC subfamily.</text>
</comment>
<evidence type="ECO:0000256" key="9">
    <source>
        <dbReference type="HAMAP-Rule" id="MF_01808"/>
    </source>
</evidence>
<keyword evidence="3 9" id="KW-0132">Cell division</keyword>
<feature type="compositionally biased region" description="Low complexity" evidence="10">
    <location>
        <begin position="142"/>
        <end position="174"/>
    </location>
</feature>